<evidence type="ECO:0000256" key="1">
    <source>
        <dbReference type="ARBA" id="ARBA00000852"/>
    </source>
</evidence>
<dbReference type="NCBIfam" id="TIGR02072">
    <property type="entry name" value="BioC"/>
    <property type="match status" value="1"/>
</dbReference>
<evidence type="ECO:0000256" key="8">
    <source>
        <dbReference type="HAMAP-Rule" id="MF_00835"/>
    </source>
</evidence>
<dbReference type="Gene3D" id="3.40.50.150">
    <property type="entry name" value="Vaccinia Virus protein VP39"/>
    <property type="match status" value="1"/>
</dbReference>
<gene>
    <name evidence="8 10" type="primary">bioC</name>
    <name evidence="10" type="ORF">IE877_13790</name>
</gene>
<keyword evidence="4 8" id="KW-0489">Methyltransferase</keyword>
<organism evidence="10 11">
    <name type="scientific">Methylomonas albis</name>
    <dbReference type="NCBI Taxonomy" id="1854563"/>
    <lineage>
        <taxon>Bacteria</taxon>
        <taxon>Pseudomonadati</taxon>
        <taxon>Pseudomonadota</taxon>
        <taxon>Gammaproteobacteria</taxon>
        <taxon>Methylococcales</taxon>
        <taxon>Methylococcaceae</taxon>
        <taxon>Methylomonas</taxon>
    </lineage>
</organism>
<feature type="domain" description="Methyltransferase type 11" evidence="9">
    <location>
        <begin position="50"/>
        <end position="145"/>
    </location>
</feature>
<evidence type="ECO:0000256" key="5">
    <source>
        <dbReference type="ARBA" id="ARBA00022679"/>
    </source>
</evidence>
<dbReference type="SUPFAM" id="SSF53335">
    <property type="entry name" value="S-adenosyl-L-methionine-dependent methyltransferases"/>
    <property type="match status" value="1"/>
</dbReference>
<dbReference type="InterPro" id="IPR011814">
    <property type="entry name" value="BioC"/>
</dbReference>
<accession>A0ABR9D1W2</accession>
<dbReference type="InterPro" id="IPR013216">
    <property type="entry name" value="Methyltransf_11"/>
</dbReference>
<dbReference type="HAMAP" id="MF_00835">
    <property type="entry name" value="BioC"/>
    <property type="match status" value="1"/>
</dbReference>
<evidence type="ECO:0000256" key="2">
    <source>
        <dbReference type="ARBA" id="ARBA00004746"/>
    </source>
</evidence>
<reference evidence="10 11" key="1">
    <citation type="submission" date="2020-09" db="EMBL/GenBank/DDBJ databases">
        <title>Methylomonas albis sp. nov. and Methylomonas fluvii sp. nov.: Two cold-adapted methanotrophs from the River Elbe and an amended description of Methylovulum psychrotolerans strain Eb1.</title>
        <authorList>
            <person name="Bussmann I.K."/>
            <person name="Klings K.-W."/>
            <person name="Warnstedt J."/>
            <person name="Hoppert M."/>
            <person name="Saborowski A."/>
            <person name="Horn F."/>
            <person name="Liebner S."/>
        </authorList>
    </citation>
    <scope>NUCLEOTIDE SEQUENCE [LARGE SCALE GENOMIC DNA]</scope>
    <source>
        <strain evidence="10 11">EbA</strain>
    </source>
</reference>
<evidence type="ECO:0000256" key="7">
    <source>
        <dbReference type="ARBA" id="ARBA00022756"/>
    </source>
</evidence>
<keyword evidence="6 8" id="KW-0949">S-adenosyl-L-methionine</keyword>
<dbReference type="EC" id="2.1.1.197" evidence="3 8"/>
<dbReference type="RefSeq" id="WP_192375249.1">
    <property type="nucleotide sequence ID" value="NZ_CAJHIV010000001.1"/>
</dbReference>
<comment type="similarity">
    <text evidence="8">Belongs to the methyltransferase superfamily.</text>
</comment>
<dbReference type="Pfam" id="PF08241">
    <property type="entry name" value="Methyltransf_11"/>
    <property type="match status" value="1"/>
</dbReference>
<name>A0ABR9D1W2_9GAMM</name>
<dbReference type="GO" id="GO:0032259">
    <property type="term" value="P:methylation"/>
    <property type="evidence" value="ECO:0007669"/>
    <property type="project" value="UniProtKB-KW"/>
</dbReference>
<comment type="pathway">
    <text evidence="2 8">Cofactor biosynthesis; biotin biosynthesis.</text>
</comment>
<evidence type="ECO:0000256" key="3">
    <source>
        <dbReference type="ARBA" id="ARBA00012327"/>
    </source>
</evidence>
<keyword evidence="7 8" id="KW-0093">Biotin biosynthesis</keyword>
<protein>
    <recommendedName>
        <fullName evidence="3 8">Malonyl-[acyl-carrier protein] O-methyltransferase</fullName>
        <shortName evidence="8">Malonyl-ACP O-methyltransferase</shortName>
        <ecNumber evidence="3 8">2.1.1.197</ecNumber>
    </recommendedName>
    <alternativeName>
        <fullName evidence="8">Biotin synthesis protein BioC</fullName>
    </alternativeName>
</protein>
<dbReference type="InterPro" id="IPR050602">
    <property type="entry name" value="Malonyl-ACP_OMT"/>
</dbReference>
<dbReference type="Proteomes" id="UP000652176">
    <property type="component" value="Unassembled WGS sequence"/>
</dbReference>
<evidence type="ECO:0000256" key="6">
    <source>
        <dbReference type="ARBA" id="ARBA00022691"/>
    </source>
</evidence>
<dbReference type="EMBL" id="JACXSS010000001">
    <property type="protein sequence ID" value="MBD9356935.1"/>
    <property type="molecule type" value="Genomic_DNA"/>
</dbReference>
<comment type="catalytic activity">
    <reaction evidence="1 8">
        <text>malonyl-[ACP] + S-adenosyl-L-methionine = malonyl-[ACP] methyl ester + S-adenosyl-L-homocysteine</text>
        <dbReference type="Rhea" id="RHEA:17105"/>
        <dbReference type="Rhea" id="RHEA-COMP:9623"/>
        <dbReference type="Rhea" id="RHEA-COMP:9954"/>
        <dbReference type="ChEBI" id="CHEBI:57856"/>
        <dbReference type="ChEBI" id="CHEBI:59789"/>
        <dbReference type="ChEBI" id="CHEBI:78449"/>
        <dbReference type="ChEBI" id="CHEBI:78845"/>
        <dbReference type="EC" id="2.1.1.197"/>
    </reaction>
</comment>
<dbReference type="GO" id="GO:0102130">
    <property type="term" value="F:malonyl-CoA methyltransferase activity"/>
    <property type="evidence" value="ECO:0007669"/>
    <property type="project" value="UniProtKB-EC"/>
</dbReference>
<dbReference type="CDD" id="cd02440">
    <property type="entry name" value="AdoMet_MTases"/>
    <property type="match status" value="1"/>
</dbReference>
<comment type="function">
    <text evidence="8">Converts the free carboxyl group of a malonyl-thioester to its methyl ester by transfer of a methyl group from S-adenosyl-L-methionine (SAM). It allows to synthesize pimeloyl-ACP via the fatty acid synthetic pathway.</text>
</comment>
<evidence type="ECO:0000259" key="9">
    <source>
        <dbReference type="Pfam" id="PF08241"/>
    </source>
</evidence>
<evidence type="ECO:0000313" key="10">
    <source>
        <dbReference type="EMBL" id="MBD9356935.1"/>
    </source>
</evidence>
<keyword evidence="5 8" id="KW-0808">Transferase</keyword>
<sequence>MSLAVLDKAKIRHSFAAAADSYDSAAKLQRQVALALLQKFPLQSMPGWVLDMGCGTGFLTRHLSVESQDLSCLALDIALPMLQASRRNNRSLPVDYVCADAEELPFVDRSFQQVYSNLALQWCQNLPAVFADVRRVLMPDGQLVFSIFGPETLRELKAAWIGVDDFAHVNDFYSVGQIRDFLQMAGLGQVDVETVMYRLRYPSVLALMRELKDLGAHNVSHARNRRLTTRSQLQQMLMQYENSMLNGEILASYDIIFVRARR</sequence>
<proteinExistence type="inferred from homology"/>
<dbReference type="PANTHER" id="PTHR13090:SF1">
    <property type="entry name" value="ARGININE-HYDROXYLASE NDUFAF5, MITOCHONDRIAL"/>
    <property type="match status" value="1"/>
</dbReference>
<dbReference type="PANTHER" id="PTHR13090">
    <property type="entry name" value="ARGININE-HYDROXYLASE NDUFAF5, MITOCHONDRIAL"/>
    <property type="match status" value="1"/>
</dbReference>
<evidence type="ECO:0000313" key="11">
    <source>
        <dbReference type="Proteomes" id="UP000652176"/>
    </source>
</evidence>
<evidence type="ECO:0000256" key="4">
    <source>
        <dbReference type="ARBA" id="ARBA00022603"/>
    </source>
</evidence>
<keyword evidence="11" id="KW-1185">Reference proteome</keyword>
<dbReference type="InterPro" id="IPR029063">
    <property type="entry name" value="SAM-dependent_MTases_sf"/>
</dbReference>
<comment type="caution">
    <text evidence="10">The sequence shown here is derived from an EMBL/GenBank/DDBJ whole genome shotgun (WGS) entry which is preliminary data.</text>
</comment>